<keyword evidence="2" id="KW-1185">Reference proteome</keyword>
<dbReference type="GeneID" id="97989343"/>
<comment type="caution">
    <text evidence="1">The sequence shown here is derived from an EMBL/GenBank/DDBJ whole genome shotgun (WGS) entry which is preliminary data.</text>
</comment>
<dbReference type="Proteomes" id="UP000260812">
    <property type="component" value="Unassembled WGS sequence"/>
</dbReference>
<name>A0A3E3HYP1_9FIRM</name>
<accession>A0A3E3HYP1</accession>
<reference evidence="1" key="1">
    <citation type="submission" date="2018-08" db="EMBL/GenBank/DDBJ databases">
        <title>A genome reference for cultivated species of the human gut microbiota.</title>
        <authorList>
            <person name="Zou Y."/>
            <person name="Xue W."/>
            <person name="Luo G."/>
        </authorList>
    </citation>
    <scope>NUCLEOTIDE SEQUENCE [LARGE SCALE GENOMIC DNA]</scope>
    <source>
        <strain evidence="1">TF05-5AC</strain>
    </source>
</reference>
<sequence>MVMPEDPVMLLSFVNMKLRDFYGSLDALCEECGVDKAGLVEKLKKIDYVYDEERNQFV</sequence>
<proteinExistence type="predicted"/>
<dbReference type="RefSeq" id="WP_021635451.1">
    <property type="nucleotide sequence ID" value="NZ_CANNOQ010000043.1"/>
</dbReference>
<organism evidence="1 2">
    <name type="scientific">Eisenbergiella massiliensis</name>
    <dbReference type="NCBI Taxonomy" id="1720294"/>
    <lineage>
        <taxon>Bacteria</taxon>
        <taxon>Bacillati</taxon>
        <taxon>Bacillota</taxon>
        <taxon>Clostridia</taxon>
        <taxon>Lachnospirales</taxon>
        <taxon>Lachnospiraceae</taxon>
        <taxon>Eisenbergiella</taxon>
    </lineage>
</organism>
<dbReference type="InterPro" id="IPR025346">
    <property type="entry name" value="DUF4250"/>
</dbReference>
<protein>
    <submittedName>
        <fullName evidence="1">DUF4250 domain-containing protein</fullName>
    </submittedName>
</protein>
<evidence type="ECO:0000313" key="2">
    <source>
        <dbReference type="Proteomes" id="UP000260812"/>
    </source>
</evidence>
<evidence type="ECO:0000313" key="1">
    <source>
        <dbReference type="EMBL" id="RGE56937.1"/>
    </source>
</evidence>
<dbReference type="AlphaFoldDB" id="A0A3E3HYP1"/>
<gene>
    <name evidence="1" type="ORF">DXC51_21380</name>
</gene>
<dbReference type="EMBL" id="QVLV01000019">
    <property type="protein sequence ID" value="RGE56937.1"/>
    <property type="molecule type" value="Genomic_DNA"/>
</dbReference>
<dbReference type="Pfam" id="PF14056">
    <property type="entry name" value="DUF4250"/>
    <property type="match status" value="1"/>
</dbReference>